<protein>
    <submittedName>
        <fullName evidence="2">Uncharacterized protein</fullName>
    </submittedName>
</protein>
<organism evidence="2 3">
    <name type="scientific">Molossus molossus</name>
    <name type="common">Pallas' mastiff bat</name>
    <name type="synonym">Vespertilio molossus</name>
    <dbReference type="NCBI Taxonomy" id="27622"/>
    <lineage>
        <taxon>Eukaryota</taxon>
        <taxon>Metazoa</taxon>
        <taxon>Chordata</taxon>
        <taxon>Craniata</taxon>
        <taxon>Vertebrata</taxon>
        <taxon>Euteleostomi</taxon>
        <taxon>Mammalia</taxon>
        <taxon>Eutheria</taxon>
        <taxon>Laurasiatheria</taxon>
        <taxon>Chiroptera</taxon>
        <taxon>Yangochiroptera</taxon>
        <taxon>Molossidae</taxon>
        <taxon>Molossus</taxon>
    </lineage>
</organism>
<name>A0A7J8FSC9_MOLMO</name>
<dbReference type="EMBL" id="JACASF010000011">
    <property type="protein sequence ID" value="KAF6450425.1"/>
    <property type="molecule type" value="Genomic_DNA"/>
</dbReference>
<evidence type="ECO:0000313" key="2">
    <source>
        <dbReference type="EMBL" id="KAF6450425.1"/>
    </source>
</evidence>
<reference evidence="2 3" key="1">
    <citation type="journal article" date="2020" name="Nature">
        <title>Six reference-quality genomes reveal evolution of bat adaptations.</title>
        <authorList>
            <person name="Jebb D."/>
            <person name="Huang Z."/>
            <person name="Pippel M."/>
            <person name="Hughes G.M."/>
            <person name="Lavrichenko K."/>
            <person name="Devanna P."/>
            <person name="Winkler S."/>
            <person name="Jermiin L.S."/>
            <person name="Skirmuntt E.C."/>
            <person name="Katzourakis A."/>
            <person name="Burkitt-Gray L."/>
            <person name="Ray D.A."/>
            <person name="Sullivan K.A.M."/>
            <person name="Roscito J.G."/>
            <person name="Kirilenko B.M."/>
            <person name="Davalos L.M."/>
            <person name="Corthals A.P."/>
            <person name="Power M.L."/>
            <person name="Jones G."/>
            <person name="Ransome R.D."/>
            <person name="Dechmann D.K.N."/>
            <person name="Locatelli A.G."/>
            <person name="Puechmaille S.J."/>
            <person name="Fedrigo O."/>
            <person name="Jarvis E.D."/>
            <person name="Hiller M."/>
            <person name="Vernes S.C."/>
            <person name="Myers E.W."/>
            <person name="Teeling E.C."/>
        </authorList>
    </citation>
    <scope>NUCLEOTIDE SEQUENCE [LARGE SCALE GENOMIC DNA]</scope>
    <source>
        <strain evidence="2">MMolMol1</strain>
        <tissue evidence="2">Muscle</tissue>
    </source>
</reference>
<evidence type="ECO:0000256" key="1">
    <source>
        <dbReference type="SAM" id="MobiDB-lite"/>
    </source>
</evidence>
<dbReference type="AlphaFoldDB" id="A0A7J8FSC9"/>
<dbReference type="Proteomes" id="UP000550707">
    <property type="component" value="Unassembled WGS sequence"/>
</dbReference>
<feature type="compositionally biased region" description="Basic and acidic residues" evidence="1">
    <location>
        <begin position="88"/>
        <end position="112"/>
    </location>
</feature>
<keyword evidence="3" id="KW-1185">Reference proteome</keyword>
<dbReference type="InParanoid" id="A0A7J8FSC9"/>
<sequence>MQVTKILHSGSMMCSLTSLRTHGGWSSWQPTQLNPGCKPCPWGALCLSPGPLYFKHPLFLQMGFLPEARRCFRQPRVTFFQHCDSRDEKMSFHHQQEKNPGERLSLDNHQPTEQEPPAPPPSLPQPP</sequence>
<comment type="caution">
    <text evidence="2">The sequence shown here is derived from an EMBL/GenBank/DDBJ whole genome shotgun (WGS) entry which is preliminary data.</text>
</comment>
<proteinExistence type="predicted"/>
<feature type="region of interest" description="Disordered" evidence="1">
    <location>
        <begin position="88"/>
        <end position="127"/>
    </location>
</feature>
<gene>
    <name evidence="2" type="ORF">HJG59_008319</name>
</gene>
<evidence type="ECO:0000313" key="3">
    <source>
        <dbReference type="Proteomes" id="UP000550707"/>
    </source>
</evidence>
<accession>A0A7J8FSC9</accession>
<feature type="compositionally biased region" description="Pro residues" evidence="1">
    <location>
        <begin position="114"/>
        <end position="127"/>
    </location>
</feature>